<keyword evidence="3" id="KW-1185">Reference proteome</keyword>
<dbReference type="Proteomes" id="UP000622860">
    <property type="component" value="Unassembled WGS sequence"/>
</dbReference>
<evidence type="ECO:0000313" key="3">
    <source>
        <dbReference type="Proteomes" id="UP000622860"/>
    </source>
</evidence>
<dbReference type="RefSeq" id="WP_188454558.1">
    <property type="nucleotide sequence ID" value="NZ_BMFR01000003.1"/>
</dbReference>
<accession>A0A917M0Z3</accession>
<gene>
    <name evidence="2" type="ORF">GCM10011398_13040</name>
</gene>
<dbReference type="AlphaFoldDB" id="A0A917M0Z3"/>
<name>A0A917M0Z3_9BACI</name>
<evidence type="ECO:0000256" key="1">
    <source>
        <dbReference type="SAM" id="Phobius"/>
    </source>
</evidence>
<keyword evidence="1" id="KW-1133">Transmembrane helix</keyword>
<keyword evidence="1" id="KW-0472">Membrane</keyword>
<reference evidence="2" key="1">
    <citation type="journal article" date="2014" name="Int. J. Syst. Evol. Microbiol.">
        <title>Complete genome sequence of Corynebacterium casei LMG S-19264T (=DSM 44701T), isolated from a smear-ripened cheese.</title>
        <authorList>
            <consortium name="US DOE Joint Genome Institute (JGI-PGF)"/>
            <person name="Walter F."/>
            <person name="Albersmeier A."/>
            <person name="Kalinowski J."/>
            <person name="Ruckert C."/>
        </authorList>
    </citation>
    <scope>NUCLEOTIDE SEQUENCE</scope>
    <source>
        <strain evidence="2">CGMCC 1.12754</strain>
    </source>
</reference>
<evidence type="ECO:0000313" key="2">
    <source>
        <dbReference type="EMBL" id="GGG70352.1"/>
    </source>
</evidence>
<feature type="transmembrane region" description="Helical" evidence="1">
    <location>
        <begin position="20"/>
        <end position="40"/>
    </location>
</feature>
<reference evidence="2" key="2">
    <citation type="submission" date="2020-09" db="EMBL/GenBank/DDBJ databases">
        <authorList>
            <person name="Sun Q."/>
            <person name="Zhou Y."/>
        </authorList>
    </citation>
    <scope>NUCLEOTIDE SEQUENCE</scope>
    <source>
        <strain evidence="2">CGMCC 1.12754</strain>
    </source>
</reference>
<protein>
    <submittedName>
        <fullName evidence="2">Uncharacterized protein</fullName>
    </submittedName>
</protein>
<comment type="caution">
    <text evidence="2">The sequence shown here is derived from an EMBL/GenBank/DDBJ whole genome shotgun (WGS) entry which is preliminary data.</text>
</comment>
<proteinExistence type="predicted"/>
<dbReference type="EMBL" id="BMFR01000003">
    <property type="protein sequence ID" value="GGG70352.1"/>
    <property type="molecule type" value="Genomic_DNA"/>
</dbReference>
<organism evidence="2 3">
    <name type="scientific">Virgibacillus oceani</name>
    <dbReference type="NCBI Taxonomy" id="1479511"/>
    <lineage>
        <taxon>Bacteria</taxon>
        <taxon>Bacillati</taxon>
        <taxon>Bacillota</taxon>
        <taxon>Bacilli</taxon>
        <taxon>Bacillales</taxon>
        <taxon>Bacillaceae</taxon>
        <taxon>Virgibacillus</taxon>
    </lineage>
</organism>
<sequence>MYFDKRQYDGNSFPDQDERVFPVVPFLTGLAVAPFLYGAFYPGFGGYYPYPPRPPYYPYGYGYGPGYGYDPNFNKGYY</sequence>
<keyword evidence="1" id="KW-0812">Transmembrane</keyword>